<dbReference type="RefSeq" id="WP_200605354.1">
    <property type="nucleotide sequence ID" value="NZ_CP071517.1"/>
</dbReference>
<evidence type="ECO:0000256" key="8">
    <source>
        <dbReference type="ARBA" id="ARBA00023136"/>
    </source>
</evidence>
<evidence type="ECO:0000256" key="7">
    <source>
        <dbReference type="ARBA" id="ARBA00022989"/>
    </source>
</evidence>
<dbReference type="InterPro" id="IPR045584">
    <property type="entry name" value="Pilin-like"/>
</dbReference>
<evidence type="ECO:0000256" key="11">
    <source>
        <dbReference type="SAM" id="Phobius"/>
    </source>
</evidence>
<organism evidence="13 14">
    <name type="scientific">Lysobacter arenosi</name>
    <dbReference type="NCBI Taxonomy" id="2795387"/>
    <lineage>
        <taxon>Bacteria</taxon>
        <taxon>Pseudomonadati</taxon>
        <taxon>Pseudomonadota</taxon>
        <taxon>Gammaproteobacteria</taxon>
        <taxon>Lysobacterales</taxon>
        <taxon>Lysobacteraceae</taxon>
        <taxon>Lysobacter</taxon>
    </lineage>
</organism>
<keyword evidence="14" id="KW-1185">Reference proteome</keyword>
<keyword evidence="5" id="KW-0997">Cell inner membrane</keyword>
<evidence type="ECO:0000256" key="9">
    <source>
        <dbReference type="ARBA" id="ARBA00025772"/>
    </source>
</evidence>
<dbReference type="Pfam" id="PF07963">
    <property type="entry name" value="N_methyl"/>
    <property type="match status" value="1"/>
</dbReference>
<evidence type="ECO:0000256" key="3">
    <source>
        <dbReference type="ARBA" id="ARBA00022475"/>
    </source>
</evidence>
<dbReference type="Pfam" id="PF12019">
    <property type="entry name" value="GspH"/>
    <property type="match status" value="1"/>
</dbReference>
<sequence length="200" mass="20613">MLVLQATPQGSGSVCPGRRRECGFTLLELMVAVAVVGIVAAIGYPSMTAIISNSRVGGAANEMVATLQLARLEAVRLNRTITVCRSVDGVSCSAGAVWNSWITVADVDRDGAVDDILRVSNVPAAVQLTASPVIQNSRIAFRSDGLAHATGGSLLNAWVAVCVPTGGPLDNQRRISIGAGSRISTRSESRGGQCSAPGIL</sequence>
<feature type="transmembrane region" description="Helical" evidence="11">
    <location>
        <begin position="26"/>
        <end position="44"/>
    </location>
</feature>
<accession>A0ABX7RF37</accession>
<evidence type="ECO:0000256" key="10">
    <source>
        <dbReference type="ARBA" id="ARBA00030775"/>
    </source>
</evidence>
<evidence type="ECO:0000259" key="12">
    <source>
        <dbReference type="Pfam" id="PF12019"/>
    </source>
</evidence>
<dbReference type="InterPro" id="IPR022346">
    <property type="entry name" value="T2SS_GspH"/>
</dbReference>
<reference evidence="13 14" key="1">
    <citation type="submission" date="2021-02" db="EMBL/GenBank/DDBJ databases">
        <title>Lysobacter arenosi sp. nov., isolated from soil of gangwondo yeongwol, south Korea.</title>
        <authorList>
            <person name="Kim K.R."/>
            <person name="Kim K.H."/>
            <person name="Jeon C.O."/>
        </authorList>
    </citation>
    <scope>NUCLEOTIDE SEQUENCE [LARGE SCALE GENOMIC DNA]</scope>
    <source>
        <strain evidence="13 14">R7</strain>
    </source>
</reference>
<keyword evidence="7 11" id="KW-1133">Transmembrane helix</keyword>
<proteinExistence type="inferred from homology"/>
<dbReference type="EMBL" id="CP071517">
    <property type="protein sequence ID" value="QSX75992.1"/>
    <property type="molecule type" value="Genomic_DNA"/>
</dbReference>
<dbReference type="Proteomes" id="UP000663400">
    <property type="component" value="Chromosome"/>
</dbReference>
<evidence type="ECO:0000256" key="2">
    <source>
        <dbReference type="ARBA" id="ARBA00021549"/>
    </source>
</evidence>
<keyword evidence="4" id="KW-0488">Methylation</keyword>
<comment type="subcellular location">
    <subcellularLocation>
        <location evidence="1">Cell inner membrane</location>
        <topology evidence="1">Single-pass membrane protein</topology>
    </subcellularLocation>
</comment>
<keyword evidence="3" id="KW-1003">Cell membrane</keyword>
<keyword evidence="6 11" id="KW-0812">Transmembrane</keyword>
<dbReference type="SUPFAM" id="SSF54523">
    <property type="entry name" value="Pili subunits"/>
    <property type="match status" value="1"/>
</dbReference>
<evidence type="ECO:0000256" key="1">
    <source>
        <dbReference type="ARBA" id="ARBA00004377"/>
    </source>
</evidence>
<name>A0ABX7RF37_9GAMM</name>
<evidence type="ECO:0000256" key="5">
    <source>
        <dbReference type="ARBA" id="ARBA00022519"/>
    </source>
</evidence>
<dbReference type="InterPro" id="IPR012902">
    <property type="entry name" value="N_methyl_site"/>
</dbReference>
<evidence type="ECO:0000256" key="4">
    <source>
        <dbReference type="ARBA" id="ARBA00022481"/>
    </source>
</evidence>
<keyword evidence="8 11" id="KW-0472">Membrane</keyword>
<gene>
    <name evidence="13" type="ORF">HIV01_005675</name>
</gene>
<evidence type="ECO:0000313" key="13">
    <source>
        <dbReference type="EMBL" id="QSX75992.1"/>
    </source>
</evidence>
<evidence type="ECO:0000313" key="14">
    <source>
        <dbReference type="Proteomes" id="UP000663400"/>
    </source>
</evidence>
<feature type="domain" description="General secretion pathway GspH" evidence="12">
    <location>
        <begin position="59"/>
        <end position="154"/>
    </location>
</feature>
<protein>
    <recommendedName>
        <fullName evidence="2">Type II secretion system protein H</fullName>
    </recommendedName>
    <alternativeName>
        <fullName evidence="10">General secretion pathway protein H</fullName>
    </alternativeName>
</protein>
<dbReference type="NCBIfam" id="TIGR02532">
    <property type="entry name" value="IV_pilin_GFxxxE"/>
    <property type="match status" value="1"/>
</dbReference>
<comment type="similarity">
    <text evidence="9">Belongs to the GSP H family.</text>
</comment>
<evidence type="ECO:0000256" key="6">
    <source>
        <dbReference type="ARBA" id="ARBA00022692"/>
    </source>
</evidence>
<dbReference type="Gene3D" id="3.55.40.10">
    <property type="entry name" value="minor pseudopilin epsh domain"/>
    <property type="match status" value="1"/>
</dbReference>